<evidence type="ECO:0000256" key="6">
    <source>
        <dbReference type="ARBA" id="ARBA00023136"/>
    </source>
</evidence>
<sequence>MKTISQNLMRHWFKKKIFYCLKSLILIMLVASNVYATGNYIEQGKLSFELNGAELKEVFSEIRKQTEFTVLYKSSDINRVTNLKGDFKNATVIDVLDKCLEGTSLGYNIQDKVIVIHPESKKKAIPVVTDQEQTPKLISGIVTDEEGVTLPGVSVVVKGTTSGVSTDLDGNYSLTLLDKEGTLVFSFVGMETKEVVVTNQSIINVTLKVDQSQLSEVIVTGYQTISKERSTGSYSILKNEELETQIVSNISTVIEGKVAGLSSYKGDMVIRGRGSFNVNSNPLVVVDGLPIESGLSSINPNDIESVVVLKDAGAASIYGARAANGIIVVTTKKAKVGETSVDFNADFTITEKPAMDYFSYASTSDIIDYEINYLENNPTYKKDNLSYFNNLDRDQTAYSKVYNYYRMVAEGKLSKEEASREINNLRKNDYRKQYSDEVYRNALKQQYNLSFRKAGEKSNLIFSANALLNQHTTRTHNDEKYNFYLKNDIKLYNWFSVGYGANLSVSQGKSHDALKSMTDILPYERVLDENGNRVNYYNYNPKRLSEIQQIDGLHDIGYNILDELEKDFTKDNTQNLRMFVNADFHLLKGLKYNTKFQYERIHSSSERYSERESFEMRNLINKYAVQENTKLKYYVPDAGALDSKFTTAKNYTLRNQLNFDKNFGENHALTVIAGTEVRENFYRSQGTKVYGYDATILSTQYMDWQKLASGISGELYNRFSQTLTPSDYVREVRHRFFSLYGNAGYTLLNKYSFNASVRVDQADLFGSDPKYRYRPLWSLGAAWNLSNEEFLKDADWLNMLKLRASYGVNGNVDQSSSPYLIAAMSNNYKTSNLAATIMSPPNPLLRWEKTSTYNFGLDFSMFNNKLRGVVDIYHKYSSDLLANKNLDPAVGFAKAKVNNGAMSNNGFELSLSYDWISTKLFNWTSSAVISWNKNKVEKVNFDVINAEDLLDNPRNYYEKGKAFNSLYAYKYAGLTENGDPSIYDPEGNIIANDQMRDPKGLVHVGQFDPVYNGSFSNRVSYKNFELSALIVFYGGHKLRKDVTPLYEGIGYGNIHSDITRRWTPENTRTEIPRMATYSYNGYRGEHWRYADTHVLNADFVKLRNVVLAYRLPQALAKKLHAKTFQVKAQVTNPMYWCSAGNNIDPEAFNAQYGSREFPQMSSWSVGVKLGF</sequence>
<evidence type="ECO:0000256" key="5">
    <source>
        <dbReference type="ARBA" id="ARBA00023077"/>
    </source>
</evidence>
<evidence type="ECO:0000259" key="10">
    <source>
        <dbReference type="Pfam" id="PF00593"/>
    </source>
</evidence>
<dbReference type="AlphaFoldDB" id="A0A4Q1JKV2"/>
<dbReference type="Proteomes" id="UP000289703">
    <property type="component" value="Unassembled WGS sequence"/>
</dbReference>
<dbReference type="InterPro" id="IPR023996">
    <property type="entry name" value="TonB-dep_OMP_SusC/RagA"/>
</dbReference>
<dbReference type="InterPro" id="IPR036942">
    <property type="entry name" value="Beta-barrel_TonB_sf"/>
</dbReference>
<dbReference type="NCBIfam" id="TIGR04056">
    <property type="entry name" value="OMP_RagA_SusC"/>
    <property type="match status" value="1"/>
</dbReference>
<evidence type="ECO:0000313" key="12">
    <source>
        <dbReference type="EMBL" id="RXQ93946.1"/>
    </source>
</evidence>
<feature type="domain" description="TonB-dependent receptor-like beta-barrel" evidence="10">
    <location>
        <begin position="557"/>
        <end position="956"/>
    </location>
</feature>
<dbReference type="InterPro" id="IPR008969">
    <property type="entry name" value="CarboxyPept-like_regulatory"/>
</dbReference>
<keyword evidence="6 8" id="KW-0472">Membrane</keyword>
<protein>
    <submittedName>
        <fullName evidence="12">SusC/RagA family TonB-linked outer membrane protein</fullName>
    </submittedName>
</protein>
<evidence type="ECO:0000256" key="3">
    <source>
        <dbReference type="ARBA" id="ARBA00022452"/>
    </source>
</evidence>
<evidence type="ECO:0000256" key="2">
    <source>
        <dbReference type="ARBA" id="ARBA00022448"/>
    </source>
</evidence>
<comment type="subcellular location">
    <subcellularLocation>
        <location evidence="1 8">Cell outer membrane</location>
        <topology evidence="1 8">Multi-pass membrane protein</topology>
    </subcellularLocation>
</comment>
<dbReference type="Pfam" id="PF07715">
    <property type="entry name" value="Plug"/>
    <property type="match status" value="1"/>
</dbReference>
<keyword evidence="3 8" id="KW-1134">Transmembrane beta strand</keyword>
<evidence type="ECO:0000256" key="4">
    <source>
        <dbReference type="ARBA" id="ARBA00022692"/>
    </source>
</evidence>
<reference evidence="12 13" key="1">
    <citation type="submission" date="2019-01" db="EMBL/GenBank/DDBJ databases">
        <title>Ancylomarina salipaludis sp. nov., isolated from a salt marsh.</title>
        <authorList>
            <person name="Yoon J.-H."/>
        </authorList>
    </citation>
    <scope>NUCLEOTIDE SEQUENCE [LARGE SCALE GENOMIC DNA]</scope>
    <source>
        <strain evidence="12 13">SHSM-M15</strain>
    </source>
</reference>
<proteinExistence type="inferred from homology"/>
<comment type="similarity">
    <text evidence="8 9">Belongs to the TonB-dependent receptor family.</text>
</comment>
<dbReference type="InterPro" id="IPR000531">
    <property type="entry name" value="Beta-barrel_TonB"/>
</dbReference>
<dbReference type="PROSITE" id="PS52016">
    <property type="entry name" value="TONB_DEPENDENT_REC_3"/>
    <property type="match status" value="1"/>
</dbReference>
<keyword evidence="4 8" id="KW-0812">Transmembrane</keyword>
<evidence type="ECO:0000313" key="13">
    <source>
        <dbReference type="Proteomes" id="UP000289703"/>
    </source>
</evidence>
<accession>A0A4Q1JKV2</accession>
<dbReference type="GO" id="GO:0009279">
    <property type="term" value="C:cell outer membrane"/>
    <property type="evidence" value="ECO:0007669"/>
    <property type="project" value="UniProtKB-SubCell"/>
</dbReference>
<dbReference type="Gene3D" id="2.60.40.1120">
    <property type="entry name" value="Carboxypeptidase-like, regulatory domain"/>
    <property type="match status" value="1"/>
</dbReference>
<evidence type="ECO:0000256" key="1">
    <source>
        <dbReference type="ARBA" id="ARBA00004571"/>
    </source>
</evidence>
<evidence type="ECO:0000259" key="11">
    <source>
        <dbReference type="Pfam" id="PF07715"/>
    </source>
</evidence>
<dbReference type="Pfam" id="PF00593">
    <property type="entry name" value="TonB_dep_Rec_b-barrel"/>
    <property type="match status" value="1"/>
</dbReference>
<name>A0A4Q1JKV2_9BACT</name>
<dbReference type="Gene3D" id="2.40.170.20">
    <property type="entry name" value="TonB-dependent receptor, beta-barrel domain"/>
    <property type="match status" value="1"/>
</dbReference>
<dbReference type="SUPFAM" id="SSF56935">
    <property type="entry name" value="Porins"/>
    <property type="match status" value="1"/>
</dbReference>
<dbReference type="InterPro" id="IPR012910">
    <property type="entry name" value="Plug_dom"/>
</dbReference>
<keyword evidence="5 9" id="KW-0798">TonB box</keyword>
<gene>
    <name evidence="12" type="ORF">EO244_10235</name>
</gene>
<keyword evidence="7 8" id="KW-0998">Cell outer membrane</keyword>
<feature type="domain" description="TonB-dependent receptor plug" evidence="11">
    <location>
        <begin position="227"/>
        <end position="326"/>
    </location>
</feature>
<dbReference type="OrthoDB" id="9768177at2"/>
<dbReference type="RefSeq" id="WP_129254579.1">
    <property type="nucleotide sequence ID" value="NZ_SAXA01000008.1"/>
</dbReference>
<dbReference type="Gene3D" id="2.170.130.10">
    <property type="entry name" value="TonB-dependent receptor, plug domain"/>
    <property type="match status" value="1"/>
</dbReference>
<comment type="caution">
    <text evidence="12">The sequence shown here is derived from an EMBL/GenBank/DDBJ whole genome shotgun (WGS) entry which is preliminary data.</text>
</comment>
<evidence type="ECO:0000256" key="9">
    <source>
        <dbReference type="RuleBase" id="RU003357"/>
    </source>
</evidence>
<dbReference type="Pfam" id="PF13715">
    <property type="entry name" value="CarbopepD_reg_2"/>
    <property type="match status" value="1"/>
</dbReference>
<dbReference type="EMBL" id="SAXA01000008">
    <property type="protein sequence ID" value="RXQ93946.1"/>
    <property type="molecule type" value="Genomic_DNA"/>
</dbReference>
<evidence type="ECO:0000256" key="7">
    <source>
        <dbReference type="ARBA" id="ARBA00023237"/>
    </source>
</evidence>
<keyword evidence="13" id="KW-1185">Reference proteome</keyword>
<organism evidence="12 13">
    <name type="scientific">Ancylomarina salipaludis</name>
    <dbReference type="NCBI Taxonomy" id="2501299"/>
    <lineage>
        <taxon>Bacteria</taxon>
        <taxon>Pseudomonadati</taxon>
        <taxon>Bacteroidota</taxon>
        <taxon>Bacteroidia</taxon>
        <taxon>Marinilabiliales</taxon>
        <taxon>Marinifilaceae</taxon>
        <taxon>Ancylomarina</taxon>
    </lineage>
</organism>
<keyword evidence="2 8" id="KW-0813">Transport</keyword>
<evidence type="ECO:0000256" key="8">
    <source>
        <dbReference type="PROSITE-ProRule" id="PRU01360"/>
    </source>
</evidence>
<dbReference type="NCBIfam" id="TIGR04057">
    <property type="entry name" value="SusC_RagA_signa"/>
    <property type="match status" value="1"/>
</dbReference>
<dbReference type="InterPro" id="IPR037066">
    <property type="entry name" value="Plug_dom_sf"/>
</dbReference>
<dbReference type="InterPro" id="IPR039426">
    <property type="entry name" value="TonB-dep_rcpt-like"/>
</dbReference>
<dbReference type="SUPFAM" id="SSF49464">
    <property type="entry name" value="Carboxypeptidase regulatory domain-like"/>
    <property type="match status" value="1"/>
</dbReference>
<dbReference type="InterPro" id="IPR023997">
    <property type="entry name" value="TonB-dep_OMP_SusC/RagA_CS"/>
</dbReference>